<dbReference type="PANTHER" id="PTHR33445">
    <property type="entry name" value="ATP SYNTHASE SUBUNIT B', CHLOROPLASTIC"/>
    <property type="match status" value="1"/>
</dbReference>
<dbReference type="AlphaFoldDB" id="A0A7C4RSR4"/>
<evidence type="ECO:0000256" key="3">
    <source>
        <dbReference type="ARBA" id="ARBA00022547"/>
    </source>
</evidence>
<dbReference type="GO" id="GO:0045259">
    <property type="term" value="C:proton-transporting ATP synthase complex"/>
    <property type="evidence" value="ECO:0007669"/>
    <property type="project" value="UniProtKB-KW"/>
</dbReference>
<evidence type="ECO:0000313" key="16">
    <source>
        <dbReference type="EMBL" id="HGU32718.1"/>
    </source>
</evidence>
<evidence type="ECO:0000256" key="14">
    <source>
        <dbReference type="SAM" id="Coils"/>
    </source>
</evidence>
<name>A0A7C4RSR4_9BACT</name>
<dbReference type="GO" id="GO:0046961">
    <property type="term" value="F:proton-transporting ATPase activity, rotational mechanism"/>
    <property type="evidence" value="ECO:0007669"/>
    <property type="project" value="TreeGrafter"/>
</dbReference>
<keyword evidence="14" id="KW-0175">Coiled coil</keyword>
<keyword evidence="2 13" id="KW-0813">Transport</keyword>
<dbReference type="InterPro" id="IPR050059">
    <property type="entry name" value="ATP_synthase_B_chain"/>
</dbReference>
<proteinExistence type="inferred from homology"/>
<evidence type="ECO:0000256" key="1">
    <source>
        <dbReference type="ARBA" id="ARBA00005513"/>
    </source>
</evidence>
<comment type="caution">
    <text evidence="16">The sequence shown here is derived from an EMBL/GenBank/DDBJ whole genome shotgun (WGS) entry which is preliminary data.</text>
</comment>
<evidence type="ECO:0000256" key="10">
    <source>
        <dbReference type="ARBA" id="ARBA00025198"/>
    </source>
</evidence>
<evidence type="ECO:0000256" key="7">
    <source>
        <dbReference type="ARBA" id="ARBA00023065"/>
    </source>
</evidence>
<organism evidence="16">
    <name type="scientific">Desulfatirhabdium butyrativorans</name>
    <dbReference type="NCBI Taxonomy" id="340467"/>
    <lineage>
        <taxon>Bacteria</taxon>
        <taxon>Pseudomonadati</taxon>
        <taxon>Thermodesulfobacteriota</taxon>
        <taxon>Desulfobacteria</taxon>
        <taxon>Desulfobacterales</taxon>
        <taxon>Desulfatirhabdiaceae</taxon>
        <taxon>Desulfatirhabdium</taxon>
    </lineage>
</organism>
<dbReference type="Pfam" id="PF00430">
    <property type="entry name" value="ATP-synt_B"/>
    <property type="match status" value="1"/>
</dbReference>
<keyword evidence="4 13" id="KW-0812">Transmembrane</keyword>
<feature type="coiled-coil region" evidence="14">
    <location>
        <begin position="34"/>
        <end position="131"/>
    </location>
</feature>
<evidence type="ECO:0000256" key="5">
    <source>
        <dbReference type="ARBA" id="ARBA00022781"/>
    </source>
</evidence>
<feature type="transmembrane region" description="Helical" evidence="15">
    <location>
        <begin position="6"/>
        <end position="27"/>
    </location>
</feature>
<dbReference type="GO" id="GO:0015986">
    <property type="term" value="P:proton motive force-driven ATP synthesis"/>
    <property type="evidence" value="ECO:0007669"/>
    <property type="project" value="InterPro"/>
</dbReference>
<keyword evidence="6 15" id="KW-1133">Transmembrane helix</keyword>
<reference evidence="16" key="1">
    <citation type="journal article" date="2020" name="mSystems">
        <title>Genome- and Community-Level Interaction Insights into Carbon Utilization and Element Cycling Functions of Hydrothermarchaeota in Hydrothermal Sediment.</title>
        <authorList>
            <person name="Zhou Z."/>
            <person name="Liu Y."/>
            <person name="Xu W."/>
            <person name="Pan J."/>
            <person name="Luo Z.H."/>
            <person name="Li M."/>
        </authorList>
    </citation>
    <scope>NUCLEOTIDE SEQUENCE [LARGE SCALE GENOMIC DNA]</scope>
    <source>
        <strain evidence="16">SpSt-477</strain>
    </source>
</reference>
<keyword evidence="9" id="KW-0066">ATP synthesis</keyword>
<evidence type="ECO:0000256" key="12">
    <source>
        <dbReference type="ARBA" id="ARBA00037847"/>
    </source>
</evidence>
<evidence type="ECO:0000256" key="11">
    <source>
        <dbReference type="ARBA" id="ARBA00025614"/>
    </source>
</evidence>
<comment type="function">
    <text evidence="10">F(1)F(0) ATP synthase produces ATP from ADP in the presence of a proton or sodium gradient. F-type ATPases consist of two structural domains, F(1) containing the extramembraneous catalytic core and F(0) containing the membrane proton channel, linked together by a central stalk and a peripheral stalk. During catalysis, ATP synthesis in the catalytic domain of F(1) is coupled via a rotary mechanism of the central stalk subunits to proton translocation.</text>
</comment>
<keyword evidence="7 13" id="KW-0406">Ion transport</keyword>
<dbReference type="CDD" id="cd06503">
    <property type="entry name" value="ATP-synt_Fo_b"/>
    <property type="match status" value="1"/>
</dbReference>
<evidence type="ECO:0000256" key="9">
    <source>
        <dbReference type="ARBA" id="ARBA00023310"/>
    </source>
</evidence>
<evidence type="ECO:0000256" key="2">
    <source>
        <dbReference type="ARBA" id="ARBA00022448"/>
    </source>
</evidence>
<evidence type="ECO:0000256" key="4">
    <source>
        <dbReference type="ARBA" id="ARBA00022692"/>
    </source>
</evidence>
<dbReference type="InterPro" id="IPR002146">
    <property type="entry name" value="ATP_synth_b/b'su_bac/chlpt"/>
</dbReference>
<dbReference type="GO" id="GO:0012505">
    <property type="term" value="C:endomembrane system"/>
    <property type="evidence" value="ECO:0007669"/>
    <property type="project" value="UniProtKB-SubCell"/>
</dbReference>
<protein>
    <submittedName>
        <fullName evidence="16">ATPase</fullName>
    </submittedName>
</protein>
<evidence type="ECO:0000256" key="13">
    <source>
        <dbReference type="RuleBase" id="RU003848"/>
    </source>
</evidence>
<dbReference type="PANTHER" id="PTHR33445:SF2">
    <property type="entry name" value="ATP SYNTHASE SUBUNIT B', CHLOROPLASTIC"/>
    <property type="match status" value="1"/>
</dbReference>
<evidence type="ECO:0000256" key="6">
    <source>
        <dbReference type="ARBA" id="ARBA00022989"/>
    </source>
</evidence>
<dbReference type="EMBL" id="DSUH01000183">
    <property type="protein sequence ID" value="HGU32718.1"/>
    <property type="molecule type" value="Genomic_DNA"/>
</dbReference>
<evidence type="ECO:0000256" key="15">
    <source>
        <dbReference type="SAM" id="Phobius"/>
    </source>
</evidence>
<gene>
    <name evidence="16" type="ORF">ENS29_07675</name>
</gene>
<accession>A0A7C4RSR4</accession>
<keyword evidence="8 15" id="KW-0472">Membrane</keyword>
<sequence length="141" mass="15943">MISIDGSVVIQIINFIVLIWAMNVVLYKPIRKMLAERSQKFAELERTIQAFNQQVEEKINAWSLGLKEARAKGLAEKESLIRAAAEEEKRLIEKINSKAQADLEEIRQKIAQDALSVREALQKELESLADAISQKILGRAV</sequence>
<comment type="subcellular location">
    <subcellularLocation>
        <location evidence="12">Endomembrane system</location>
        <topology evidence="12">Single-pass membrane protein</topology>
    </subcellularLocation>
</comment>
<comment type="similarity">
    <text evidence="1 13">Belongs to the ATPase B chain family.</text>
</comment>
<evidence type="ECO:0000256" key="8">
    <source>
        <dbReference type="ARBA" id="ARBA00023136"/>
    </source>
</evidence>
<keyword evidence="5 13" id="KW-0375">Hydrogen ion transport</keyword>
<comment type="function">
    <text evidence="11">Component of the F(0) channel, it forms part of the peripheral stalk, linking F(1) to F(0). The b'-subunit is a diverged and duplicated form of b found in plants and photosynthetic bacteria.</text>
</comment>
<keyword evidence="3 13" id="KW-0138">CF(0)</keyword>